<dbReference type="InterPro" id="IPR003703">
    <property type="entry name" value="Acyl_CoA_thio"/>
</dbReference>
<protein>
    <submittedName>
        <fullName evidence="6">Acyl-CoA thioesterase II</fullName>
    </submittedName>
</protein>
<reference evidence="6" key="1">
    <citation type="submission" date="2013-07" db="EMBL/GenBank/DDBJ databases">
        <title>The Genome Sequence of Cryptococcus pinus CBS10737.</title>
        <authorList>
            <consortium name="The Broad Institute Genome Sequencing Platform"/>
            <person name="Cuomo C."/>
            <person name="Litvintseva A."/>
            <person name="Chen Y."/>
            <person name="Heitman J."/>
            <person name="Sun S."/>
            <person name="Springer D."/>
            <person name="Dromer F."/>
            <person name="Young S.K."/>
            <person name="Zeng Q."/>
            <person name="Gargeya S."/>
            <person name="Fitzgerald M."/>
            <person name="Abouelleil A."/>
            <person name="Alvarado L."/>
            <person name="Berlin A.M."/>
            <person name="Chapman S.B."/>
            <person name="Dewar J."/>
            <person name="Goldberg J."/>
            <person name="Griggs A."/>
            <person name="Gujja S."/>
            <person name="Hansen M."/>
            <person name="Howarth C."/>
            <person name="Imamovic A."/>
            <person name="Larimer J."/>
            <person name="McCowan C."/>
            <person name="Murphy C."/>
            <person name="Pearson M."/>
            <person name="Priest M."/>
            <person name="Roberts A."/>
            <person name="Saif S."/>
            <person name="Shea T."/>
            <person name="Sykes S."/>
            <person name="Wortman J."/>
            <person name="Nusbaum C."/>
            <person name="Birren B."/>
        </authorList>
    </citation>
    <scope>NUCLEOTIDE SEQUENCE [LARGE SCALE GENOMIC DNA]</scope>
    <source>
        <strain evidence="6">CBS 10737</strain>
    </source>
</reference>
<dbReference type="CDD" id="cd03444">
    <property type="entry name" value="Thioesterase_II_repeat1"/>
    <property type="match status" value="1"/>
</dbReference>
<dbReference type="SUPFAM" id="SSF54637">
    <property type="entry name" value="Thioesterase/thiol ester dehydrase-isomerase"/>
    <property type="match status" value="2"/>
</dbReference>
<name>A0A1B9I4E7_9TREE</name>
<dbReference type="EMBL" id="KI894010">
    <property type="protein sequence ID" value="OCF50383.1"/>
    <property type="molecule type" value="Genomic_DNA"/>
</dbReference>
<evidence type="ECO:0000313" key="6">
    <source>
        <dbReference type="EMBL" id="OCF50383.1"/>
    </source>
</evidence>
<proteinExistence type="inferred from homology"/>
<dbReference type="InterPro" id="IPR049450">
    <property type="entry name" value="ACOT8-like_C"/>
</dbReference>
<dbReference type="RefSeq" id="XP_019011602.1">
    <property type="nucleotide sequence ID" value="XM_019155448.1"/>
</dbReference>
<dbReference type="STRING" id="1296096.A0A1B9I4E7"/>
<reference evidence="6" key="3">
    <citation type="submission" date="2016-07" db="EMBL/GenBank/DDBJ databases">
        <title>Evolution of pathogenesis and genome organization in the Tremellales.</title>
        <authorList>
            <person name="Cuomo C."/>
            <person name="Litvintseva A."/>
            <person name="Heitman J."/>
            <person name="Chen Y."/>
            <person name="Sun S."/>
            <person name="Springer D."/>
            <person name="Dromer F."/>
            <person name="Young S."/>
            <person name="Zeng Q."/>
            <person name="Chapman S."/>
            <person name="Gujja S."/>
            <person name="Saif S."/>
            <person name="Birren B."/>
        </authorList>
    </citation>
    <scope>NUCLEOTIDE SEQUENCE</scope>
    <source>
        <strain evidence="6">CBS 10737</strain>
    </source>
</reference>
<dbReference type="InterPro" id="IPR042171">
    <property type="entry name" value="Acyl-CoA_hotdog"/>
</dbReference>
<dbReference type="AlphaFoldDB" id="A0A1B9I4E7"/>
<dbReference type="Gene3D" id="2.40.160.210">
    <property type="entry name" value="Acyl-CoA thioesterase, double hotdog domain"/>
    <property type="match status" value="1"/>
</dbReference>
<evidence type="ECO:0000256" key="1">
    <source>
        <dbReference type="ARBA" id="ARBA00006538"/>
    </source>
</evidence>
<dbReference type="InterPro" id="IPR029069">
    <property type="entry name" value="HotDog_dom_sf"/>
</dbReference>
<evidence type="ECO:0000256" key="3">
    <source>
        <dbReference type="SAM" id="MobiDB-lite"/>
    </source>
</evidence>
<feature type="domain" description="Acyl-CoA thioesterase-like C-terminal" evidence="5">
    <location>
        <begin position="241"/>
        <end position="364"/>
    </location>
</feature>
<dbReference type="OrthoDB" id="68328at2759"/>
<dbReference type="CDD" id="cd03445">
    <property type="entry name" value="Thioesterase_II_repeat2"/>
    <property type="match status" value="1"/>
</dbReference>
<evidence type="ECO:0000313" key="8">
    <source>
        <dbReference type="Proteomes" id="UP000094020"/>
    </source>
</evidence>
<reference evidence="7" key="4">
    <citation type="submission" date="2024-02" db="EMBL/GenBank/DDBJ databases">
        <title>Comparative genomics of Cryptococcus and Kwoniella reveals pathogenesis evolution and contrasting modes of karyotype evolution via chromosome fusion or intercentromeric recombination.</title>
        <authorList>
            <person name="Coelho M.A."/>
            <person name="David-Palma M."/>
            <person name="Shea T."/>
            <person name="Bowers K."/>
            <person name="McGinley-Smith S."/>
            <person name="Mohammad A.W."/>
            <person name="Gnirke A."/>
            <person name="Yurkov A.M."/>
            <person name="Nowrousian M."/>
            <person name="Sun S."/>
            <person name="Cuomo C.A."/>
            <person name="Heitman J."/>
        </authorList>
    </citation>
    <scope>NUCLEOTIDE SEQUENCE</scope>
    <source>
        <strain evidence="7">CBS 10737</strain>
    </source>
</reference>
<dbReference type="PANTHER" id="PTHR11066:SF34">
    <property type="entry name" value="ACYL-COENZYME A THIOESTERASE 8"/>
    <property type="match status" value="1"/>
</dbReference>
<dbReference type="EMBL" id="CP144525">
    <property type="protein sequence ID" value="WWC71433.1"/>
    <property type="molecule type" value="Genomic_DNA"/>
</dbReference>
<feature type="region of interest" description="Disordered" evidence="3">
    <location>
        <begin position="151"/>
        <end position="174"/>
    </location>
</feature>
<reference evidence="7" key="2">
    <citation type="submission" date="2013-07" db="EMBL/GenBank/DDBJ databases">
        <authorList>
            <consortium name="The Broad Institute Genome Sequencing Platform"/>
            <person name="Cuomo C."/>
            <person name="Litvintseva A."/>
            <person name="Chen Y."/>
            <person name="Heitman J."/>
            <person name="Sun S."/>
            <person name="Springer D."/>
            <person name="Dromer F."/>
            <person name="Young S.K."/>
            <person name="Zeng Q."/>
            <person name="Gargeya S."/>
            <person name="Fitzgerald M."/>
            <person name="Abouelleil A."/>
            <person name="Alvarado L."/>
            <person name="Berlin A.M."/>
            <person name="Chapman S.B."/>
            <person name="Dewar J."/>
            <person name="Goldberg J."/>
            <person name="Griggs A."/>
            <person name="Gujja S."/>
            <person name="Hansen M."/>
            <person name="Howarth C."/>
            <person name="Imamovic A."/>
            <person name="Larimer J."/>
            <person name="McCowan C."/>
            <person name="Murphy C."/>
            <person name="Pearson M."/>
            <person name="Priest M."/>
            <person name="Roberts A."/>
            <person name="Saif S."/>
            <person name="Shea T."/>
            <person name="Sykes S."/>
            <person name="Wortman J."/>
            <person name="Nusbaum C."/>
            <person name="Birren B."/>
        </authorList>
    </citation>
    <scope>NUCLEOTIDE SEQUENCE</scope>
    <source>
        <strain evidence="7">CBS 10737</strain>
    </source>
</reference>
<dbReference type="GO" id="GO:0005782">
    <property type="term" value="C:peroxisomal matrix"/>
    <property type="evidence" value="ECO:0007669"/>
    <property type="project" value="UniProtKB-SubCell"/>
</dbReference>
<dbReference type="GO" id="GO:0047617">
    <property type="term" value="F:fatty acyl-CoA hydrolase activity"/>
    <property type="evidence" value="ECO:0007669"/>
    <property type="project" value="InterPro"/>
</dbReference>
<dbReference type="Pfam" id="PF20789">
    <property type="entry name" value="4HBT_3C"/>
    <property type="match status" value="1"/>
</dbReference>
<dbReference type="InterPro" id="IPR049449">
    <property type="entry name" value="TesB_ACOT8-like_N"/>
</dbReference>
<feature type="domain" description="Acyl-CoA thioesterase-like N-terminal HotDog" evidence="4">
    <location>
        <begin position="28"/>
        <end position="112"/>
    </location>
</feature>
<dbReference type="PANTHER" id="PTHR11066">
    <property type="entry name" value="ACYL-COA THIOESTERASE"/>
    <property type="match status" value="1"/>
</dbReference>
<sequence length="397" mass="44301">MAPFSARLTDTVGVTPHLLTPDFAISKPLWVPSGARGVFGGQVIAQSLAASARTIYPPLGLHSMHCYFLLPAFAHPDIEYRVERLRDGKSYSNRLVRAYQGDREVFVLLASYTVPPTILPENFGASTLGETSDTKQQDKMKVSHTLRFSLSQSEAKSPKGKRKMGASTVKANYQTPFPPNLKPYEECYPEEDRWQKFFDEKCKDWTGARRRFLEEYIRERRESPVGISRARFNGREESQYSDAEDGVQNTRMSWLRARLDPTEKPDTETVKAMIAYMTDFQFIGTASRSVGLHQSSSPRIGMLASLDHSIHFYPFPDDFDPSAPLLHVMESQSVNVGSGRGVVQGSVYTQEGILIAVTAQEGVVRADLRGLEARGLIEGGAVGEDKEEGLKKREAKL</sequence>
<dbReference type="KEGG" id="kpin:30172073"/>
<evidence type="ECO:0000313" key="7">
    <source>
        <dbReference type="EMBL" id="WWC71433.1"/>
    </source>
</evidence>
<dbReference type="GO" id="GO:0009062">
    <property type="term" value="P:fatty acid catabolic process"/>
    <property type="evidence" value="ECO:0007669"/>
    <property type="project" value="TreeGrafter"/>
</dbReference>
<organism evidence="6">
    <name type="scientific">Kwoniella pini CBS 10737</name>
    <dbReference type="NCBI Taxonomy" id="1296096"/>
    <lineage>
        <taxon>Eukaryota</taxon>
        <taxon>Fungi</taxon>
        <taxon>Dikarya</taxon>
        <taxon>Basidiomycota</taxon>
        <taxon>Agaricomycotina</taxon>
        <taxon>Tremellomycetes</taxon>
        <taxon>Tremellales</taxon>
        <taxon>Cryptococcaceae</taxon>
        <taxon>Kwoniella</taxon>
    </lineage>
</organism>
<evidence type="ECO:0000256" key="2">
    <source>
        <dbReference type="ARBA" id="ARBA00022801"/>
    </source>
</evidence>
<dbReference type="Pfam" id="PF13622">
    <property type="entry name" value="4HBT_3"/>
    <property type="match status" value="1"/>
</dbReference>
<evidence type="ECO:0000259" key="4">
    <source>
        <dbReference type="Pfam" id="PF13622"/>
    </source>
</evidence>
<dbReference type="GeneID" id="30172073"/>
<gene>
    <name evidence="6" type="ORF">I206_03704</name>
    <name evidence="7" type="ORF">I206_105389</name>
</gene>
<dbReference type="Proteomes" id="UP000094020">
    <property type="component" value="Chromosome 7"/>
</dbReference>
<evidence type="ECO:0000259" key="5">
    <source>
        <dbReference type="Pfam" id="PF20789"/>
    </source>
</evidence>
<comment type="similarity">
    <text evidence="1">Belongs to the C/M/P thioester hydrolase family.</text>
</comment>
<keyword evidence="2" id="KW-0378">Hydrolase</keyword>
<dbReference type="GO" id="GO:0006637">
    <property type="term" value="P:acyl-CoA metabolic process"/>
    <property type="evidence" value="ECO:0007669"/>
    <property type="project" value="InterPro"/>
</dbReference>
<keyword evidence="8" id="KW-1185">Reference proteome</keyword>
<accession>A0A1B9I4E7</accession>